<dbReference type="RefSeq" id="WP_342161259.1">
    <property type="nucleotide sequence ID" value="NZ_JBCDNA010000003.1"/>
</dbReference>
<keyword evidence="3" id="KW-1185">Reference proteome</keyword>
<evidence type="ECO:0000256" key="1">
    <source>
        <dbReference type="SAM" id="Phobius"/>
    </source>
</evidence>
<gene>
    <name evidence="2" type="ORF">AABB81_14415</name>
</gene>
<reference evidence="2 3" key="1">
    <citation type="submission" date="2024-04" db="EMBL/GenBank/DDBJ databases">
        <title>whole genome sequencing of Lutimonas vermicola strain IMCC1616.</title>
        <authorList>
            <person name="Bae S.S."/>
        </authorList>
    </citation>
    <scope>NUCLEOTIDE SEQUENCE [LARGE SCALE GENOMIC DNA]</scope>
    <source>
        <strain evidence="2 3">IMCC1616</strain>
    </source>
</reference>
<dbReference type="EMBL" id="JBCDNA010000003">
    <property type="protein sequence ID" value="MEL4457099.1"/>
    <property type="molecule type" value="Genomic_DNA"/>
</dbReference>
<feature type="transmembrane region" description="Helical" evidence="1">
    <location>
        <begin position="38"/>
        <end position="59"/>
    </location>
</feature>
<name>A0ABU9L3T3_9FLAO</name>
<feature type="transmembrane region" description="Helical" evidence="1">
    <location>
        <begin position="7"/>
        <end position="26"/>
    </location>
</feature>
<evidence type="ECO:0008006" key="4">
    <source>
        <dbReference type="Google" id="ProtNLM"/>
    </source>
</evidence>
<accession>A0ABU9L3T3</accession>
<keyword evidence="1" id="KW-0472">Membrane</keyword>
<protein>
    <recommendedName>
        <fullName evidence="4">PAP2 superfamily protein</fullName>
    </recommendedName>
</protein>
<sequence length="202" mass="23219">MFVYKLISYVLHPLLFSFMGSFLYLYLTPKHIVKQQEYIILLIVFISTYIIPILLLAFLKRINLINNYHLRSIDERKFPVLFFIMLSFLIGRAMTSIQIADLLAFSFFGIAFALSFTYLLFNIKVKTSLHTLGIGGVIGFVMVMSYEYQLNFNSIIAGLFIIAGLIGVSRLALNAHRPKEIYIGFLLGLVSQFISFQIYQNI</sequence>
<dbReference type="Proteomes" id="UP001474120">
    <property type="component" value="Unassembled WGS sequence"/>
</dbReference>
<feature type="transmembrane region" description="Helical" evidence="1">
    <location>
        <begin position="80"/>
        <end position="97"/>
    </location>
</feature>
<feature type="transmembrane region" description="Helical" evidence="1">
    <location>
        <begin position="180"/>
        <end position="199"/>
    </location>
</feature>
<evidence type="ECO:0000313" key="2">
    <source>
        <dbReference type="EMBL" id="MEL4457099.1"/>
    </source>
</evidence>
<keyword evidence="1" id="KW-0812">Transmembrane</keyword>
<organism evidence="2 3">
    <name type="scientific">Lutimonas vermicola</name>
    <dbReference type="NCBI Taxonomy" id="414288"/>
    <lineage>
        <taxon>Bacteria</taxon>
        <taxon>Pseudomonadati</taxon>
        <taxon>Bacteroidota</taxon>
        <taxon>Flavobacteriia</taxon>
        <taxon>Flavobacteriales</taxon>
        <taxon>Flavobacteriaceae</taxon>
        <taxon>Lutimonas</taxon>
    </lineage>
</organism>
<evidence type="ECO:0000313" key="3">
    <source>
        <dbReference type="Proteomes" id="UP001474120"/>
    </source>
</evidence>
<dbReference type="Gene3D" id="1.20.144.10">
    <property type="entry name" value="Phosphatidic acid phosphatase type 2/haloperoxidase"/>
    <property type="match status" value="1"/>
</dbReference>
<feature type="transmembrane region" description="Helical" evidence="1">
    <location>
        <begin position="103"/>
        <end position="121"/>
    </location>
</feature>
<feature type="transmembrane region" description="Helical" evidence="1">
    <location>
        <begin position="152"/>
        <end position="173"/>
    </location>
</feature>
<comment type="caution">
    <text evidence="2">The sequence shown here is derived from an EMBL/GenBank/DDBJ whole genome shotgun (WGS) entry which is preliminary data.</text>
</comment>
<feature type="transmembrane region" description="Helical" evidence="1">
    <location>
        <begin position="128"/>
        <end position="146"/>
    </location>
</feature>
<keyword evidence="1" id="KW-1133">Transmembrane helix</keyword>
<proteinExistence type="predicted"/>